<dbReference type="AlphaFoldDB" id="A0A0K2TH04"/>
<feature type="non-terminal residue" evidence="1">
    <location>
        <position position="1"/>
    </location>
</feature>
<evidence type="ECO:0000313" key="1">
    <source>
        <dbReference type="EMBL" id="CDW25140.1"/>
    </source>
</evidence>
<organism evidence="1">
    <name type="scientific">Lepeophtheirus salmonis</name>
    <name type="common">Salmon louse</name>
    <name type="synonym">Caligus salmonis</name>
    <dbReference type="NCBI Taxonomy" id="72036"/>
    <lineage>
        <taxon>Eukaryota</taxon>
        <taxon>Metazoa</taxon>
        <taxon>Ecdysozoa</taxon>
        <taxon>Arthropoda</taxon>
        <taxon>Crustacea</taxon>
        <taxon>Multicrustacea</taxon>
        <taxon>Hexanauplia</taxon>
        <taxon>Copepoda</taxon>
        <taxon>Siphonostomatoida</taxon>
        <taxon>Caligidae</taxon>
        <taxon>Lepeophtheirus</taxon>
    </lineage>
</organism>
<dbReference type="EMBL" id="HACA01007779">
    <property type="protein sequence ID" value="CDW25140.1"/>
    <property type="molecule type" value="Transcribed_RNA"/>
</dbReference>
<sequence length="62" mass="7391">RNIFLHHYNQREIYFETSASSFHMATICGNSSSHTLQNCFTRYTDGLLRHRLSKWLKRACKN</sequence>
<reference evidence="1" key="1">
    <citation type="submission" date="2014-05" db="EMBL/GenBank/DDBJ databases">
        <authorList>
            <person name="Chronopoulou M."/>
        </authorList>
    </citation>
    <scope>NUCLEOTIDE SEQUENCE</scope>
    <source>
        <tissue evidence="1">Whole organism</tissue>
    </source>
</reference>
<proteinExistence type="predicted"/>
<accession>A0A0K2TH04</accession>
<name>A0A0K2TH04_LEPSM</name>
<protein>
    <submittedName>
        <fullName evidence="1">Uncharacterized protein</fullName>
    </submittedName>
</protein>